<dbReference type="InterPro" id="IPR023057">
    <property type="entry name" value="GlnE"/>
</dbReference>
<evidence type="ECO:0000256" key="1">
    <source>
        <dbReference type="ARBA" id="ARBA00022679"/>
    </source>
</evidence>
<keyword evidence="10" id="KW-1185">Reference proteome</keyword>
<evidence type="ECO:0000256" key="3">
    <source>
        <dbReference type="ARBA" id="ARBA00022741"/>
    </source>
</evidence>
<keyword evidence="3" id="KW-0547">Nucleotide-binding</keyword>
<protein>
    <submittedName>
        <fullName evidence="9">Glutamine-synthetase adenylyltransferase</fullName>
    </submittedName>
</protein>
<dbReference type="InterPro" id="IPR013546">
    <property type="entry name" value="PII_UdlTrfase/GS_AdlTrfase"/>
</dbReference>
<keyword evidence="4" id="KW-0067">ATP-binding</keyword>
<name>A0ABW7I3D4_9RHOB</name>
<dbReference type="InterPro" id="IPR005190">
    <property type="entry name" value="GlnE_rpt_dom"/>
</dbReference>
<evidence type="ECO:0000313" key="10">
    <source>
        <dbReference type="Proteomes" id="UP001607157"/>
    </source>
</evidence>
<dbReference type="GO" id="GO:0016779">
    <property type="term" value="F:nucleotidyltransferase activity"/>
    <property type="evidence" value="ECO:0007669"/>
    <property type="project" value="UniProtKB-KW"/>
</dbReference>
<gene>
    <name evidence="9" type="ORF">ACGRVM_02125</name>
</gene>
<evidence type="ECO:0000259" key="8">
    <source>
        <dbReference type="Pfam" id="PF08335"/>
    </source>
</evidence>
<evidence type="ECO:0000256" key="2">
    <source>
        <dbReference type="ARBA" id="ARBA00022695"/>
    </source>
</evidence>
<evidence type="ECO:0000256" key="6">
    <source>
        <dbReference type="ARBA" id="ARBA00023268"/>
    </source>
</evidence>
<keyword evidence="1" id="KW-0808">Transferase</keyword>
<accession>A0ABW7I3D4</accession>
<dbReference type="InterPro" id="IPR043519">
    <property type="entry name" value="NT_sf"/>
</dbReference>
<dbReference type="PANTHER" id="PTHR30621">
    <property type="entry name" value="GLUTAMINE SYNTHETASE ADENYLYLTRANSFERASE"/>
    <property type="match status" value="1"/>
</dbReference>
<dbReference type="Pfam" id="PF03710">
    <property type="entry name" value="GlnE"/>
    <property type="match status" value="2"/>
</dbReference>
<evidence type="ECO:0000313" key="9">
    <source>
        <dbReference type="EMBL" id="MFH0252676.1"/>
    </source>
</evidence>
<feature type="domain" description="PII-uridylyltransferase/Glutamine-synthetase adenylyltransferase" evidence="8">
    <location>
        <begin position="295"/>
        <end position="439"/>
    </location>
</feature>
<evidence type="ECO:0000256" key="5">
    <source>
        <dbReference type="ARBA" id="ARBA00022842"/>
    </source>
</evidence>
<dbReference type="Gene3D" id="3.30.460.10">
    <property type="entry name" value="Beta Polymerase, domain 2"/>
    <property type="match status" value="2"/>
</dbReference>
<evidence type="ECO:0000259" key="7">
    <source>
        <dbReference type="Pfam" id="PF03710"/>
    </source>
</evidence>
<dbReference type="PANTHER" id="PTHR30621:SF0">
    <property type="entry name" value="BIFUNCTIONAL GLUTAMINE SYNTHETASE ADENYLYLTRANSFERASE_ADENYLYL-REMOVING ENZYME"/>
    <property type="match status" value="1"/>
</dbReference>
<dbReference type="SUPFAM" id="SSF81301">
    <property type="entry name" value="Nucleotidyltransferase"/>
    <property type="match status" value="2"/>
</dbReference>
<keyword evidence="5" id="KW-0460">Magnesium</keyword>
<keyword evidence="6" id="KW-0511">Multifunctional enzyme</keyword>
<evidence type="ECO:0000256" key="4">
    <source>
        <dbReference type="ARBA" id="ARBA00022840"/>
    </source>
</evidence>
<dbReference type="Gene3D" id="1.20.120.330">
    <property type="entry name" value="Nucleotidyltransferases domain 2"/>
    <property type="match status" value="2"/>
</dbReference>
<keyword evidence="2 9" id="KW-0548">Nucleotidyltransferase</keyword>
<organism evidence="9 10">
    <name type="scientific">Roseovarius aquimarinus</name>
    <dbReference type="NCBI Taxonomy" id="1229156"/>
    <lineage>
        <taxon>Bacteria</taxon>
        <taxon>Pseudomonadati</taxon>
        <taxon>Pseudomonadota</taxon>
        <taxon>Alphaproteobacteria</taxon>
        <taxon>Rhodobacterales</taxon>
        <taxon>Roseobacteraceae</taxon>
        <taxon>Roseovarius</taxon>
    </lineage>
</organism>
<dbReference type="RefSeq" id="WP_377170036.1">
    <property type="nucleotide sequence ID" value="NZ_JBHTJC010000001.1"/>
</dbReference>
<sequence length="945" mass="102365">MDFAHRITRIPRAFQPEPAEEARALFPGMDGDMADVISGAAGSSPYLRQLVHKEAGWLRHALEAPEEGLADIETGLRALEGDPSGPLRQAKRRAALLIGLADLAGVWPLEKVTQSLTDLADLACEVALGHAIAHEIKRGKLPGMREADLETCAGMTVLAMGKMGAGELNYSSDIDLICLYDDTRFDADAQHEARAGFVRATRRMTQILSENTAEGYVFRTDLRLRPDPGVTPVCMSMAAAEAYYESLGRTWERAAYIKARACAGDLEAGARFLETLTPFVWRRHLDFAAIEDAHNMRLRIRAHKGLGADLGGPLDLMGHNMKLGRGGIREIEFFTQTRQLIAGGRDPGLRMRGTLAGLKGLAEKNWIPDEVAADLSDHYRFHREVEHRLQMLRDQQTHDLPTTEEEFARLAAFMDRDTGDLKDELLSRLGAVDAVIERFFKPEGEQSAEETPQGAWLDAKVIARWPSYPALRSDRAVQIFRRLRPDILARLSRTSHPEEALLAFDGFLAGLPAGVQLFSLFESNPQLVELLVDIVGTAPALASYLSRNAAVFDAVIAGDFFAPWPGLGALRADLAARLAREGDYEARLIALRGWRREWHFRIGVHHLRGLVDAATSARHYADLAEAVLSALWDEVVREFSAKHGAPPGRGAVVMGMGSLGARALTAASDLDLIVIYDAGGAEGSDGRRPLAVQPYYARLTQAMISGLTAQMTGGRLYEVDMRLRPSGNQGPVATSLAAFRDYQTTHAWGWEHLALTRARAIAGPEDLGAEIEAFRAELIAEVAARPGTGPRLAREVDEMRARIRAAKAPDGPLDPKIGPGRLQDVQLIAQAAILASGEAPRPGRAGLAAGVRAGERLGWWDAEGGRALARAGSLCRDVQMTARLLGEGPLDPDALGAGARSFVLRETGAEDISGLVAELEARADAAAEVIESAIARAASAQGTMP</sequence>
<dbReference type="SUPFAM" id="SSF81593">
    <property type="entry name" value="Nucleotidyltransferase substrate binding subunit/domain"/>
    <property type="match status" value="2"/>
</dbReference>
<dbReference type="Pfam" id="PF08335">
    <property type="entry name" value="GlnD_UR_UTase"/>
    <property type="match status" value="1"/>
</dbReference>
<dbReference type="Proteomes" id="UP001607157">
    <property type="component" value="Unassembled WGS sequence"/>
</dbReference>
<proteinExistence type="predicted"/>
<comment type="caution">
    <text evidence="9">The sequence shown here is derived from an EMBL/GenBank/DDBJ whole genome shotgun (WGS) entry which is preliminary data.</text>
</comment>
<dbReference type="CDD" id="cd05401">
    <property type="entry name" value="NT_GlnE_GlnD_like"/>
    <property type="match status" value="2"/>
</dbReference>
<feature type="domain" description="Glutamate-ammonia ligase adenylyltransferase repeated" evidence="7">
    <location>
        <begin position="529"/>
        <end position="772"/>
    </location>
</feature>
<dbReference type="EMBL" id="JBIHMM010000001">
    <property type="protein sequence ID" value="MFH0252676.1"/>
    <property type="molecule type" value="Genomic_DNA"/>
</dbReference>
<reference evidence="9 10" key="1">
    <citation type="submission" date="2024-10" db="EMBL/GenBank/DDBJ databases">
        <authorList>
            <person name="Yang X.-N."/>
        </authorList>
    </citation>
    <scope>NUCLEOTIDE SEQUENCE [LARGE SCALE GENOMIC DNA]</scope>
    <source>
        <strain evidence="9 10">CAU 1059</strain>
    </source>
</reference>
<feature type="domain" description="Glutamate-ammonia ligase adenylyltransferase repeated" evidence="7">
    <location>
        <begin position="84"/>
        <end position="274"/>
    </location>
</feature>